<name>A0AAV3NLR5_LITER</name>
<sequence length="156" mass="17712">MESANVKVIDQESNLEKEDTNEEGGTTVSDSRTEHAVTSESIAVNDTSPEPAARIQKDHPVDIIGQLNGGITTRRKERVDNRRMSGLFAETCFISKIEPANVSEALKDEHWINAMQEELLQFHRNDVWELVPRPESHNIVGNLMNMEMLRETKQAW</sequence>
<organism evidence="2 3">
    <name type="scientific">Lithospermum erythrorhizon</name>
    <name type="common">Purple gromwell</name>
    <name type="synonym">Lithospermum officinale var. erythrorhizon</name>
    <dbReference type="NCBI Taxonomy" id="34254"/>
    <lineage>
        <taxon>Eukaryota</taxon>
        <taxon>Viridiplantae</taxon>
        <taxon>Streptophyta</taxon>
        <taxon>Embryophyta</taxon>
        <taxon>Tracheophyta</taxon>
        <taxon>Spermatophyta</taxon>
        <taxon>Magnoliopsida</taxon>
        <taxon>eudicotyledons</taxon>
        <taxon>Gunneridae</taxon>
        <taxon>Pentapetalae</taxon>
        <taxon>asterids</taxon>
        <taxon>lamiids</taxon>
        <taxon>Boraginales</taxon>
        <taxon>Boraginaceae</taxon>
        <taxon>Boraginoideae</taxon>
        <taxon>Lithospermeae</taxon>
        <taxon>Lithospermum</taxon>
    </lineage>
</organism>
<dbReference type="AlphaFoldDB" id="A0AAV3NLR5"/>
<feature type="compositionally biased region" description="Polar residues" evidence="1">
    <location>
        <begin position="38"/>
        <end position="48"/>
    </location>
</feature>
<accession>A0AAV3NLR5</accession>
<protein>
    <recommendedName>
        <fullName evidence="4">Gag-pol polyprotein</fullName>
    </recommendedName>
</protein>
<evidence type="ECO:0000256" key="1">
    <source>
        <dbReference type="SAM" id="MobiDB-lite"/>
    </source>
</evidence>
<gene>
    <name evidence="2" type="ORF">LIER_01338</name>
</gene>
<evidence type="ECO:0000313" key="3">
    <source>
        <dbReference type="Proteomes" id="UP001454036"/>
    </source>
</evidence>
<dbReference type="EMBL" id="BAABME010000127">
    <property type="protein sequence ID" value="GAA0139877.1"/>
    <property type="molecule type" value="Genomic_DNA"/>
</dbReference>
<reference evidence="2 3" key="1">
    <citation type="submission" date="2024-01" db="EMBL/GenBank/DDBJ databases">
        <title>The complete chloroplast genome sequence of Lithospermum erythrorhizon: insights into the phylogenetic relationship among Boraginaceae species and the maternal lineages of purple gromwells.</title>
        <authorList>
            <person name="Okada T."/>
            <person name="Watanabe K."/>
        </authorList>
    </citation>
    <scope>NUCLEOTIDE SEQUENCE [LARGE SCALE GENOMIC DNA]</scope>
</reference>
<feature type="region of interest" description="Disordered" evidence="1">
    <location>
        <begin position="1"/>
        <end position="52"/>
    </location>
</feature>
<comment type="caution">
    <text evidence="2">The sequence shown here is derived from an EMBL/GenBank/DDBJ whole genome shotgun (WGS) entry which is preliminary data.</text>
</comment>
<proteinExistence type="predicted"/>
<evidence type="ECO:0008006" key="4">
    <source>
        <dbReference type="Google" id="ProtNLM"/>
    </source>
</evidence>
<evidence type="ECO:0000313" key="2">
    <source>
        <dbReference type="EMBL" id="GAA0139877.1"/>
    </source>
</evidence>
<dbReference type="Proteomes" id="UP001454036">
    <property type="component" value="Unassembled WGS sequence"/>
</dbReference>
<keyword evidence="3" id="KW-1185">Reference proteome</keyword>